<dbReference type="PANTHER" id="PTHR42760">
    <property type="entry name" value="SHORT-CHAIN DEHYDROGENASES/REDUCTASES FAMILY MEMBER"/>
    <property type="match status" value="1"/>
</dbReference>
<dbReference type="PROSITE" id="PS00061">
    <property type="entry name" value="ADH_SHORT"/>
    <property type="match status" value="1"/>
</dbReference>
<dbReference type="Gene3D" id="3.40.50.720">
    <property type="entry name" value="NAD(P)-binding Rossmann-like Domain"/>
    <property type="match status" value="1"/>
</dbReference>
<evidence type="ECO:0000256" key="1">
    <source>
        <dbReference type="ARBA" id="ARBA00006484"/>
    </source>
</evidence>
<dbReference type="FunFam" id="3.40.50.720:FF:000084">
    <property type="entry name" value="Short-chain dehydrogenase reductase"/>
    <property type="match status" value="1"/>
</dbReference>
<organism evidence="3 4">
    <name type="scientific">Fructilactobacillus lindneri DSM 20690 = JCM 11027</name>
    <dbReference type="NCBI Taxonomy" id="1122148"/>
    <lineage>
        <taxon>Bacteria</taxon>
        <taxon>Bacillati</taxon>
        <taxon>Bacillota</taxon>
        <taxon>Bacilli</taxon>
        <taxon>Lactobacillales</taxon>
        <taxon>Lactobacillaceae</taxon>
        <taxon>Fructilactobacillus</taxon>
    </lineage>
</organism>
<dbReference type="OrthoDB" id="9805904at2"/>
<dbReference type="InterPro" id="IPR002347">
    <property type="entry name" value="SDR_fam"/>
</dbReference>
<dbReference type="GO" id="GO:0048038">
    <property type="term" value="F:quinone binding"/>
    <property type="evidence" value="ECO:0007669"/>
    <property type="project" value="TreeGrafter"/>
</dbReference>
<keyword evidence="4" id="KW-1185">Reference proteome</keyword>
<gene>
    <name evidence="3" type="ORF">IV52_GL000126</name>
</gene>
<dbReference type="Pfam" id="PF13561">
    <property type="entry name" value="adh_short_C2"/>
    <property type="match status" value="1"/>
</dbReference>
<comment type="caution">
    <text evidence="3">The sequence shown here is derived from an EMBL/GenBank/DDBJ whole genome shotgun (WGS) entry which is preliminary data.</text>
</comment>
<dbReference type="SUPFAM" id="SSF51735">
    <property type="entry name" value="NAD(P)-binding Rossmann-fold domains"/>
    <property type="match status" value="1"/>
</dbReference>
<dbReference type="GO" id="GO:0016616">
    <property type="term" value="F:oxidoreductase activity, acting on the CH-OH group of donors, NAD or NADP as acceptor"/>
    <property type="evidence" value="ECO:0007669"/>
    <property type="project" value="TreeGrafter"/>
</dbReference>
<comment type="similarity">
    <text evidence="1">Belongs to the short-chain dehydrogenases/reductases (SDR) family.</text>
</comment>
<evidence type="ECO:0000313" key="4">
    <source>
        <dbReference type="Proteomes" id="UP000051565"/>
    </source>
</evidence>
<dbReference type="NCBIfam" id="NF005559">
    <property type="entry name" value="PRK07231.1"/>
    <property type="match status" value="1"/>
</dbReference>
<protein>
    <submittedName>
        <fullName evidence="3">Short-chain alcohol dehydrogenase</fullName>
    </submittedName>
</protein>
<evidence type="ECO:0000256" key="2">
    <source>
        <dbReference type="ARBA" id="ARBA00023002"/>
    </source>
</evidence>
<dbReference type="InterPro" id="IPR036291">
    <property type="entry name" value="NAD(P)-bd_dom_sf"/>
</dbReference>
<dbReference type="PRINTS" id="PR00080">
    <property type="entry name" value="SDRFAMILY"/>
</dbReference>
<dbReference type="Proteomes" id="UP000051565">
    <property type="component" value="Unassembled WGS sequence"/>
</dbReference>
<dbReference type="RefSeq" id="WP_054646817.1">
    <property type="nucleotide sequence ID" value="NZ_FUXS01000004.1"/>
</dbReference>
<name>A0A0R2JSD5_9LACO</name>
<dbReference type="GO" id="GO:0006633">
    <property type="term" value="P:fatty acid biosynthetic process"/>
    <property type="evidence" value="ECO:0007669"/>
    <property type="project" value="TreeGrafter"/>
</dbReference>
<dbReference type="STRING" id="53444.AYR59_00675"/>
<keyword evidence="2" id="KW-0560">Oxidoreductase</keyword>
<sequence length="252" mass="27005">MSQRLTGKVAIITGGSKGIGFATARRFAQEGAAVVITARNETEGNKAATAINQEFPDSVKFKKQDVSNSERWTEIFAETKDDFGPVTTLVNNAGIGIGKSIEETTDEEWQKVIGIDLTGTFYGIREGIRQMKNKNNGASIINISSIEGIVGDPILGAYNASKGGVKMMSKSAALDCALKDYGVRVNCVNPGYIKTPMISDELDQYMSQRSKTPMGHLGKPDDIAYACVYLASDESAFTTGSEMVVDGGYTAQ</sequence>
<dbReference type="InterPro" id="IPR020904">
    <property type="entry name" value="Sc_DH/Rdtase_CS"/>
</dbReference>
<dbReference type="PANTHER" id="PTHR42760:SF133">
    <property type="entry name" value="3-OXOACYL-[ACYL-CARRIER-PROTEIN] REDUCTASE"/>
    <property type="match status" value="1"/>
</dbReference>
<evidence type="ECO:0000313" key="3">
    <source>
        <dbReference type="EMBL" id="KRN80009.1"/>
    </source>
</evidence>
<accession>A0A0R2JSD5</accession>
<proteinExistence type="inferred from homology"/>
<dbReference type="PRINTS" id="PR00081">
    <property type="entry name" value="GDHRDH"/>
</dbReference>
<reference evidence="3 4" key="1">
    <citation type="journal article" date="2015" name="Genome Announc.">
        <title>Expanding the biotechnology potential of lactobacilli through comparative genomics of 213 strains and associated genera.</title>
        <authorList>
            <person name="Sun Z."/>
            <person name="Harris H.M."/>
            <person name="McCann A."/>
            <person name="Guo C."/>
            <person name="Argimon S."/>
            <person name="Zhang W."/>
            <person name="Yang X."/>
            <person name="Jeffery I.B."/>
            <person name="Cooney J.C."/>
            <person name="Kagawa T.F."/>
            <person name="Liu W."/>
            <person name="Song Y."/>
            <person name="Salvetti E."/>
            <person name="Wrobel A."/>
            <person name="Rasinkangas P."/>
            <person name="Parkhill J."/>
            <person name="Rea M.C."/>
            <person name="O'Sullivan O."/>
            <person name="Ritari J."/>
            <person name="Douillard F.P."/>
            <person name="Paul Ross R."/>
            <person name="Yang R."/>
            <person name="Briner A.E."/>
            <person name="Felis G.E."/>
            <person name="de Vos W.M."/>
            <person name="Barrangou R."/>
            <person name="Klaenhammer T.R."/>
            <person name="Caufield P.W."/>
            <person name="Cui Y."/>
            <person name="Zhang H."/>
            <person name="O'Toole P.W."/>
        </authorList>
    </citation>
    <scope>NUCLEOTIDE SEQUENCE [LARGE SCALE GENOMIC DNA]</scope>
    <source>
        <strain evidence="3 4">DSM 20690</strain>
    </source>
</reference>
<dbReference type="EMBL" id="JQBT01000012">
    <property type="protein sequence ID" value="KRN80009.1"/>
    <property type="molecule type" value="Genomic_DNA"/>
</dbReference>
<dbReference type="GO" id="GO:0008206">
    <property type="term" value="P:bile acid metabolic process"/>
    <property type="evidence" value="ECO:0007669"/>
    <property type="project" value="UniProtKB-ARBA"/>
</dbReference>
<dbReference type="AlphaFoldDB" id="A0A0R2JSD5"/>
<dbReference type="PATRIC" id="fig|1122148.6.peg.132"/>